<dbReference type="AlphaFoldDB" id="A0AAN7QWP6"/>
<protein>
    <submittedName>
        <fullName evidence="1">Uncharacterized protein</fullName>
    </submittedName>
</protein>
<name>A0AAN7QWP6_TRANT</name>
<keyword evidence="2" id="KW-1185">Reference proteome</keyword>
<evidence type="ECO:0000313" key="2">
    <source>
        <dbReference type="Proteomes" id="UP001346149"/>
    </source>
</evidence>
<evidence type="ECO:0000313" key="1">
    <source>
        <dbReference type="EMBL" id="KAK4778820.1"/>
    </source>
</evidence>
<comment type="caution">
    <text evidence="1">The sequence shown here is derived from an EMBL/GenBank/DDBJ whole genome shotgun (WGS) entry which is preliminary data.</text>
</comment>
<dbReference type="Proteomes" id="UP001346149">
    <property type="component" value="Unassembled WGS sequence"/>
</dbReference>
<organism evidence="1 2">
    <name type="scientific">Trapa natans</name>
    <name type="common">Water chestnut</name>
    <dbReference type="NCBI Taxonomy" id="22666"/>
    <lineage>
        <taxon>Eukaryota</taxon>
        <taxon>Viridiplantae</taxon>
        <taxon>Streptophyta</taxon>
        <taxon>Embryophyta</taxon>
        <taxon>Tracheophyta</taxon>
        <taxon>Spermatophyta</taxon>
        <taxon>Magnoliopsida</taxon>
        <taxon>eudicotyledons</taxon>
        <taxon>Gunneridae</taxon>
        <taxon>Pentapetalae</taxon>
        <taxon>rosids</taxon>
        <taxon>malvids</taxon>
        <taxon>Myrtales</taxon>
        <taxon>Lythraceae</taxon>
        <taxon>Trapa</taxon>
    </lineage>
</organism>
<accession>A0AAN7QWP6</accession>
<reference evidence="1 2" key="1">
    <citation type="journal article" date="2023" name="Hortic Res">
        <title>Pangenome of water caltrop reveals structural variations and asymmetric subgenome divergence after allopolyploidization.</title>
        <authorList>
            <person name="Zhang X."/>
            <person name="Chen Y."/>
            <person name="Wang L."/>
            <person name="Yuan Y."/>
            <person name="Fang M."/>
            <person name="Shi L."/>
            <person name="Lu R."/>
            <person name="Comes H.P."/>
            <person name="Ma Y."/>
            <person name="Chen Y."/>
            <person name="Huang G."/>
            <person name="Zhou Y."/>
            <person name="Zheng Z."/>
            <person name="Qiu Y."/>
        </authorList>
    </citation>
    <scope>NUCLEOTIDE SEQUENCE [LARGE SCALE GENOMIC DNA]</scope>
    <source>
        <strain evidence="1">F231</strain>
    </source>
</reference>
<sequence length="157" mass="17729">MKEKFGHGVEQLLAVLEADATASSSSVDPESPQQKMMSHARKICSAIQKMIWAYRKKLTQILHKEWIPVHELPKDEDLDDLFLESQIAIEKALASMRDLKPEEMTTECMLTTKTILIALVELSSKAKIRLDNLIRTLSDQDEASARILIQLSLGKIN</sequence>
<proteinExistence type="predicted"/>
<gene>
    <name evidence="1" type="ORF">SAY86_006348</name>
</gene>
<dbReference type="EMBL" id="JAXQNO010000017">
    <property type="protein sequence ID" value="KAK4778820.1"/>
    <property type="molecule type" value="Genomic_DNA"/>
</dbReference>